<feature type="transmembrane region" description="Helical" evidence="9">
    <location>
        <begin position="81"/>
        <end position="103"/>
    </location>
</feature>
<dbReference type="GO" id="GO:0000155">
    <property type="term" value="F:phosphorelay sensor kinase activity"/>
    <property type="evidence" value="ECO:0007669"/>
    <property type="project" value="InterPro"/>
</dbReference>
<keyword evidence="5" id="KW-0547">Nucleotide-binding</keyword>
<keyword evidence="9" id="KW-0472">Membrane</keyword>
<dbReference type="Gene3D" id="1.20.5.1930">
    <property type="match status" value="1"/>
</dbReference>
<gene>
    <name evidence="11" type="primary">vraS</name>
    <name evidence="11" type="ORF">Pmgp_02841</name>
</gene>
<protein>
    <recommendedName>
        <fullName evidence="2">histidine kinase</fullName>
        <ecNumber evidence="2">2.7.13.3</ecNumber>
    </recommendedName>
</protein>
<reference evidence="11 12" key="1">
    <citation type="journal article" date="2018" name="Environ. Microbiol.">
        <title>Novel energy conservation strategies and behaviour of Pelotomaculum schinkii driving syntrophic propionate catabolism.</title>
        <authorList>
            <person name="Hidalgo-Ahumada C.A.P."/>
            <person name="Nobu M.K."/>
            <person name="Narihiro T."/>
            <person name="Tamaki H."/>
            <person name="Liu W.T."/>
            <person name="Kamagata Y."/>
            <person name="Stams A.J.M."/>
            <person name="Imachi H."/>
            <person name="Sousa D.Z."/>
        </authorList>
    </citation>
    <scope>NUCLEOTIDE SEQUENCE [LARGE SCALE GENOMIC DNA]</scope>
    <source>
        <strain evidence="11 12">MGP</strain>
    </source>
</reference>
<dbReference type="InterPro" id="IPR050482">
    <property type="entry name" value="Sensor_HK_TwoCompSys"/>
</dbReference>
<dbReference type="SUPFAM" id="SSF55874">
    <property type="entry name" value="ATPase domain of HSP90 chaperone/DNA topoisomerase II/histidine kinase"/>
    <property type="match status" value="1"/>
</dbReference>
<dbReference type="GO" id="GO:0016020">
    <property type="term" value="C:membrane"/>
    <property type="evidence" value="ECO:0007669"/>
    <property type="project" value="InterPro"/>
</dbReference>
<dbReference type="InterPro" id="IPR036890">
    <property type="entry name" value="HATPase_C_sf"/>
</dbReference>
<dbReference type="InterPro" id="IPR011712">
    <property type="entry name" value="Sig_transdc_His_kin_sub3_dim/P"/>
</dbReference>
<proteinExistence type="predicted"/>
<keyword evidence="3" id="KW-0597">Phosphoprotein</keyword>
<keyword evidence="7" id="KW-0067">ATP-binding</keyword>
<evidence type="ECO:0000256" key="7">
    <source>
        <dbReference type="ARBA" id="ARBA00022840"/>
    </source>
</evidence>
<dbReference type="RefSeq" id="WP_134214630.1">
    <property type="nucleotide sequence ID" value="NZ_QFFZ01000037.1"/>
</dbReference>
<keyword evidence="6" id="KW-0418">Kinase</keyword>
<evidence type="ECO:0000256" key="8">
    <source>
        <dbReference type="ARBA" id="ARBA00023012"/>
    </source>
</evidence>
<accession>A0A4Y7RM74</accession>
<comment type="catalytic activity">
    <reaction evidence="1">
        <text>ATP + protein L-histidine = ADP + protein N-phospho-L-histidine.</text>
        <dbReference type="EC" id="2.7.13.3"/>
    </reaction>
</comment>
<dbReference type="Pfam" id="PF07730">
    <property type="entry name" value="HisKA_3"/>
    <property type="match status" value="1"/>
</dbReference>
<keyword evidence="4 11" id="KW-0808">Transferase</keyword>
<keyword evidence="9" id="KW-1133">Transmembrane helix</keyword>
<comment type="caution">
    <text evidence="11">The sequence shown here is derived from an EMBL/GenBank/DDBJ whole genome shotgun (WGS) entry which is preliminary data.</text>
</comment>
<evidence type="ECO:0000256" key="1">
    <source>
        <dbReference type="ARBA" id="ARBA00000085"/>
    </source>
</evidence>
<dbReference type="PANTHER" id="PTHR24421">
    <property type="entry name" value="NITRATE/NITRITE SENSOR PROTEIN NARX-RELATED"/>
    <property type="match status" value="1"/>
</dbReference>
<feature type="transmembrane region" description="Helical" evidence="9">
    <location>
        <begin position="123"/>
        <end position="142"/>
    </location>
</feature>
<dbReference type="EMBL" id="QFFZ01000037">
    <property type="protein sequence ID" value="TEB09840.1"/>
    <property type="molecule type" value="Genomic_DNA"/>
</dbReference>
<keyword evidence="9" id="KW-0812">Transmembrane</keyword>
<evidence type="ECO:0000256" key="6">
    <source>
        <dbReference type="ARBA" id="ARBA00022777"/>
    </source>
</evidence>
<organism evidence="11 12">
    <name type="scientific">Pelotomaculum propionicicum</name>
    <dbReference type="NCBI Taxonomy" id="258475"/>
    <lineage>
        <taxon>Bacteria</taxon>
        <taxon>Bacillati</taxon>
        <taxon>Bacillota</taxon>
        <taxon>Clostridia</taxon>
        <taxon>Eubacteriales</taxon>
        <taxon>Desulfotomaculaceae</taxon>
        <taxon>Pelotomaculum</taxon>
    </lineage>
</organism>
<name>A0A4Y7RM74_9FIRM</name>
<evidence type="ECO:0000259" key="10">
    <source>
        <dbReference type="Pfam" id="PF07730"/>
    </source>
</evidence>
<feature type="transmembrane region" description="Helical" evidence="9">
    <location>
        <begin position="12"/>
        <end position="42"/>
    </location>
</feature>
<dbReference type="GO" id="GO:0005524">
    <property type="term" value="F:ATP binding"/>
    <property type="evidence" value="ECO:0007669"/>
    <property type="project" value="UniProtKB-KW"/>
</dbReference>
<dbReference type="AlphaFoldDB" id="A0A4Y7RM74"/>
<evidence type="ECO:0000256" key="3">
    <source>
        <dbReference type="ARBA" id="ARBA00022553"/>
    </source>
</evidence>
<evidence type="ECO:0000313" key="12">
    <source>
        <dbReference type="Proteomes" id="UP000297597"/>
    </source>
</evidence>
<keyword evidence="8" id="KW-0902">Two-component regulatory system</keyword>
<dbReference type="Proteomes" id="UP000297597">
    <property type="component" value="Unassembled WGS sequence"/>
</dbReference>
<evidence type="ECO:0000256" key="5">
    <source>
        <dbReference type="ARBA" id="ARBA00022741"/>
    </source>
</evidence>
<feature type="domain" description="Signal transduction histidine kinase subgroup 3 dimerisation and phosphoacceptor" evidence="10">
    <location>
        <begin position="183"/>
        <end position="248"/>
    </location>
</feature>
<dbReference type="EC" id="2.7.13.3" evidence="2"/>
<keyword evidence="12" id="KW-1185">Reference proteome</keyword>
<evidence type="ECO:0000313" key="11">
    <source>
        <dbReference type="EMBL" id="TEB09840.1"/>
    </source>
</evidence>
<dbReference type="CDD" id="cd16917">
    <property type="entry name" value="HATPase_UhpB-NarQ-NarX-like"/>
    <property type="match status" value="1"/>
</dbReference>
<dbReference type="OrthoDB" id="9781904at2"/>
<evidence type="ECO:0000256" key="4">
    <source>
        <dbReference type="ARBA" id="ARBA00022679"/>
    </source>
</evidence>
<dbReference type="PANTHER" id="PTHR24421:SF10">
    <property type="entry name" value="NITRATE_NITRITE SENSOR PROTEIN NARQ"/>
    <property type="match status" value="1"/>
</dbReference>
<evidence type="ECO:0000256" key="9">
    <source>
        <dbReference type="SAM" id="Phobius"/>
    </source>
</evidence>
<feature type="transmembrane region" description="Helical" evidence="9">
    <location>
        <begin position="54"/>
        <end position="74"/>
    </location>
</feature>
<dbReference type="Gene3D" id="3.30.565.10">
    <property type="entry name" value="Histidine kinase-like ATPase, C-terminal domain"/>
    <property type="match status" value="1"/>
</dbReference>
<dbReference type="GO" id="GO:0046983">
    <property type="term" value="F:protein dimerization activity"/>
    <property type="evidence" value="ECO:0007669"/>
    <property type="project" value="InterPro"/>
</dbReference>
<sequence>MFILLLLIKIIIYAMVFIRVFGATPLSFPLVLLALALVISGFWRNIHGYERPKVNFLTLHLDLLLAFIFSLFSLKGVDKLFIVYMMEGIAALPQPYWIAYVILTLAGNLGSTALFDLREMGQVQMPNIAEVLLLGLIFVLVFSERRQREQRLAYEKQAKELGYVNLQLKESMAWSESLASEAERRRIAGEIHDSLGHNLTGLILTLEAGKRLMSHDVEAGKAYWDKALQISRAAIDSVRELVTVMKESNPEFELISRLRKMVQGIQDLTGLKVSIDVTSGDLGLSGKEQFTIYRVFQEALTNTLRHAHADHAHIFIYGDNNFLYFFYLDNGAGTNQVIQGNGLKGMAERVADIGGIISFHSWAGGGFKIEGCIDRRGKGQ</sequence>
<evidence type="ECO:0000256" key="2">
    <source>
        <dbReference type="ARBA" id="ARBA00012438"/>
    </source>
</evidence>